<protein>
    <submittedName>
        <fullName evidence="1">Uncharacterized protein</fullName>
    </submittedName>
</protein>
<reference evidence="1 2" key="1">
    <citation type="journal article" date="2015" name="Stand. Genomic Sci.">
        <title>Genomic Encyclopedia of Bacterial and Archaeal Type Strains, Phase III: the genomes of soil and plant-associated and newly described type strains.</title>
        <authorList>
            <person name="Whitman W.B."/>
            <person name="Woyke T."/>
            <person name="Klenk H.P."/>
            <person name="Zhou Y."/>
            <person name="Lilburn T.G."/>
            <person name="Beck B.J."/>
            <person name="De Vos P."/>
            <person name="Vandamme P."/>
            <person name="Eisen J.A."/>
            <person name="Garrity G."/>
            <person name="Hugenholtz P."/>
            <person name="Kyrpides N.C."/>
        </authorList>
    </citation>
    <scope>NUCLEOTIDE SEQUENCE [LARGE SCALE GENOMIC DNA]</scope>
    <source>
        <strain evidence="1 2">CGMCC 1.5364</strain>
    </source>
</reference>
<name>A0A562NXM7_9RHOB</name>
<dbReference type="EMBL" id="VLKU01000002">
    <property type="protein sequence ID" value="TWI36919.1"/>
    <property type="molecule type" value="Genomic_DNA"/>
</dbReference>
<sequence>MRSPFINQGTTPSNDGTVTRFVSPEVQTKGWYNPAKPVVFVNGMQNTGQDHADNANALSLMVGSPVYGVYNQSASLVGDLFQCLTDKMRLSGIQSQSAGGQTDWYKVTEVLFQIERKLRPGITKEDFVYEMLGGNQATKALYALLIGAPEAKLGCPIYCHSQGNLITSNALTGVMLARGPGAIAGLEVHSFGSPARWWPAGLNRQSYSFTFDMVAFLDVRGDWSSSSVGYRFSHGKNPFTHGFLYYAAHDPEFIINRFRTGGWGMTLNMDEKGLAKFCVDLRNNTDRLKRIFTQLENHHQTDSDDVAVHYVEMLGDNDLKVLQQTDPDFVTQLIRLLRSGIVAPDESRAVRRLRAVQPNS</sequence>
<keyword evidence="2" id="KW-1185">Reference proteome</keyword>
<proteinExistence type="predicted"/>
<dbReference type="OrthoDB" id="242387at2"/>
<organism evidence="1 2">
    <name type="scientific">Paracoccus sulfuroxidans</name>
    <dbReference type="NCBI Taxonomy" id="384678"/>
    <lineage>
        <taxon>Bacteria</taxon>
        <taxon>Pseudomonadati</taxon>
        <taxon>Pseudomonadota</taxon>
        <taxon>Alphaproteobacteria</taxon>
        <taxon>Rhodobacterales</taxon>
        <taxon>Paracoccaceae</taxon>
        <taxon>Paracoccus</taxon>
    </lineage>
</organism>
<comment type="caution">
    <text evidence="1">The sequence shown here is derived from an EMBL/GenBank/DDBJ whole genome shotgun (WGS) entry which is preliminary data.</text>
</comment>
<dbReference type="RefSeq" id="WP_145396341.1">
    <property type="nucleotide sequence ID" value="NZ_VLKU01000002.1"/>
</dbReference>
<accession>A0A562NXM7</accession>
<dbReference type="Proteomes" id="UP000316225">
    <property type="component" value="Unassembled WGS sequence"/>
</dbReference>
<evidence type="ECO:0000313" key="2">
    <source>
        <dbReference type="Proteomes" id="UP000316225"/>
    </source>
</evidence>
<gene>
    <name evidence="1" type="ORF">IQ24_00705</name>
</gene>
<dbReference type="AlphaFoldDB" id="A0A562NXM7"/>
<evidence type="ECO:0000313" key="1">
    <source>
        <dbReference type="EMBL" id="TWI36919.1"/>
    </source>
</evidence>